<reference evidence="2 3" key="1">
    <citation type="journal article" date="2019" name="Int. J. Syst. Evol. Microbiol.">
        <title>The Global Catalogue of Microorganisms (GCM) 10K type strain sequencing project: providing services to taxonomists for standard genome sequencing and annotation.</title>
        <authorList>
            <consortium name="The Broad Institute Genomics Platform"/>
            <consortium name="The Broad Institute Genome Sequencing Center for Infectious Disease"/>
            <person name="Wu L."/>
            <person name="Ma J."/>
        </authorList>
    </citation>
    <scope>NUCLEOTIDE SEQUENCE [LARGE SCALE GENOMIC DNA]</scope>
    <source>
        <strain evidence="2 3">LMG 29247</strain>
    </source>
</reference>
<accession>A0ABD5SFJ8</accession>
<name>A0ABD5SFJ8_9EURY</name>
<protein>
    <submittedName>
        <fullName evidence="2">HalOD1 output domain-containing protein</fullName>
    </submittedName>
</protein>
<evidence type="ECO:0000259" key="1">
    <source>
        <dbReference type="Pfam" id="PF18545"/>
    </source>
</evidence>
<dbReference type="AlphaFoldDB" id="A0ABD5SFJ8"/>
<dbReference type="Proteomes" id="UP001596383">
    <property type="component" value="Unassembled WGS sequence"/>
</dbReference>
<dbReference type="Pfam" id="PF18545">
    <property type="entry name" value="HalOD1"/>
    <property type="match status" value="1"/>
</dbReference>
<feature type="domain" description="Halobacterial output" evidence="1">
    <location>
        <begin position="2"/>
        <end position="52"/>
    </location>
</feature>
<sequence length="58" mass="6267">MAPLGSVVEYESLESLFSSSQNGERRLIGGRVKFTFSGCEVTVTVDGSVIVRSEPRSD</sequence>
<keyword evidence="3" id="KW-1185">Reference proteome</keyword>
<comment type="caution">
    <text evidence="2">The sequence shown here is derived from an EMBL/GenBank/DDBJ whole genome shotgun (WGS) entry which is preliminary data.</text>
</comment>
<evidence type="ECO:0000313" key="2">
    <source>
        <dbReference type="EMBL" id="MFC6763639.1"/>
    </source>
</evidence>
<dbReference type="RefSeq" id="WP_377042247.1">
    <property type="nucleotide sequence ID" value="NZ_JAQIVI010000007.1"/>
</dbReference>
<dbReference type="InterPro" id="IPR040624">
    <property type="entry name" value="HalOD1"/>
</dbReference>
<evidence type="ECO:0000313" key="3">
    <source>
        <dbReference type="Proteomes" id="UP001596383"/>
    </source>
</evidence>
<organism evidence="2 3">
    <name type="scientific">Natrinema soli</name>
    <dbReference type="NCBI Taxonomy" id="1930624"/>
    <lineage>
        <taxon>Archaea</taxon>
        <taxon>Methanobacteriati</taxon>
        <taxon>Methanobacteriota</taxon>
        <taxon>Stenosarchaea group</taxon>
        <taxon>Halobacteria</taxon>
        <taxon>Halobacteriales</taxon>
        <taxon>Natrialbaceae</taxon>
        <taxon>Natrinema</taxon>
    </lineage>
</organism>
<dbReference type="EMBL" id="JBHSWV010000007">
    <property type="protein sequence ID" value="MFC6763639.1"/>
    <property type="molecule type" value="Genomic_DNA"/>
</dbReference>
<proteinExistence type="predicted"/>
<gene>
    <name evidence="2" type="ORF">ACFQE6_00670</name>
</gene>